<sequence length="791" mass="93264">MYEAIDFEALKRAMKGEAGEGRQGKGVKEVKRVKTDGVNDPLVSGEYALGTAAVEERPRESRPKVINAFYLYNYMQLLLDEGKEKTLFIIDVRAEGIYRQGHIKNSINIDDVNKINDVKNEVKTKKKAKIIFYDNDETQQLGNYSRLLNTHFANLKANYYFLKGGYKNFEKEYSFLCIKSNYDNTINVSSIDIIPYINYPIHICENVYLGNIFHINNSIVNNFLRIKHIYDFTSSGFYIKKDDQLNYYRYNISKRMIENLNTLKQGCINYYDFLDNHMLQCIIFSIVHNRKMDHMDTTMEQSANEVANDMTNGGHSAHHLCVKTNKEKNKLHMNNRESCNLRSSDIRHNVLIICNDGIKNQTNEKKNSISLVICMCYIMYRRKCSVDASIAYMLKICSNLGIHFQTLRHLHTFHQFLVDSNFNLELRVRSNSRVRRRNDESYGGDGSGVPIDRNSHRKSLLAAGSCTNRYNTLLRPLEREKDLLLQFFKSENFKSIIKNFEINTTPIRLGDSRECVLCMYNEHLYEDIHIMEELVQNKEYCHYERVMQSALHYISKGNKRDTHGGKNSNSKVNFGEITNLLEIFLQIMNDGKVENCSKMPYFSLFLLNLCKMLSKEGKREPREKRDECNRRRHYYMREHENMKYNIFSLICNNIDVCIDYIINSDLTNIRQSELTEEYEVTIKAEIQKLKERNINNHMYMTLLSLKYFLTSLYCFYVYPIILILEFTYIDKFYYLLRKIDRLADFYYSVFRVNINLFLSENYKAKMCPSDHLPLYFSDILRPFIIINNYCN</sequence>
<evidence type="ECO:0000313" key="4">
    <source>
        <dbReference type="EMBL" id="SBT47476.1"/>
    </source>
</evidence>
<accession>A0A1A8ZUB3</accession>
<dbReference type="EMBL" id="FLRE01000188">
    <property type="protein sequence ID" value="SBT47476.1"/>
    <property type="molecule type" value="Genomic_DNA"/>
</dbReference>
<gene>
    <name evidence="3" type="ORF">POVWA1_054640</name>
    <name evidence="4" type="ORF">POVWA2_053980</name>
</gene>
<feature type="domain" description="Rhodanese" evidence="2">
    <location>
        <begin position="83"/>
        <end position="178"/>
    </location>
</feature>
<keyword evidence="4" id="KW-0418">Kinase</keyword>
<dbReference type="Pfam" id="PF00581">
    <property type="entry name" value="Rhodanese"/>
    <property type="match status" value="1"/>
</dbReference>
<dbReference type="EMBL" id="FLRD01000142">
    <property type="protein sequence ID" value="SBT46877.1"/>
    <property type="molecule type" value="Genomic_DNA"/>
</dbReference>
<feature type="transmembrane region" description="Helical" evidence="1">
    <location>
        <begin position="707"/>
        <end position="729"/>
    </location>
</feature>
<organism evidence="4 5">
    <name type="scientific">Plasmodium ovale wallikeri</name>
    <dbReference type="NCBI Taxonomy" id="864142"/>
    <lineage>
        <taxon>Eukaryota</taxon>
        <taxon>Sar</taxon>
        <taxon>Alveolata</taxon>
        <taxon>Apicomplexa</taxon>
        <taxon>Aconoidasida</taxon>
        <taxon>Haemosporida</taxon>
        <taxon>Plasmodiidae</taxon>
        <taxon>Plasmodium</taxon>
        <taxon>Plasmodium (Plasmodium)</taxon>
    </lineage>
</organism>
<name>A0A1A8ZUB3_PLAOA</name>
<dbReference type="PROSITE" id="PS50206">
    <property type="entry name" value="RHODANESE_3"/>
    <property type="match status" value="1"/>
</dbReference>
<reference evidence="4" key="1">
    <citation type="submission" date="2016-05" db="EMBL/GenBank/DDBJ databases">
        <authorList>
            <person name="Lavstsen T."/>
            <person name="Jespersen J.S."/>
        </authorList>
    </citation>
    <scope>NUCLEOTIDE SEQUENCE [LARGE SCALE GENOMIC DNA]</scope>
</reference>
<dbReference type="InterPro" id="IPR036873">
    <property type="entry name" value="Rhodanese-like_dom_sf"/>
</dbReference>
<evidence type="ECO:0000259" key="2">
    <source>
        <dbReference type="PROSITE" id="PS50206"/>
    </source>
</evidence>
<proteinExistence type="predicted"/>
<dbReference type="CDD" id="cd00158">
    <property type="entry name" value="RHOD"/>
    <property type="match status" value="1"/>
</dbReference>
<dbReference type="InterPro" id="IPR001763">
    <property type="entry name" value="Rhodanese-like_dom"/>
</dbReference>
<dbReference type="SMART" id="SM00450">
    <property type="entry name" value="RHOD"/>
    <property type="match status" value="1"/>
</dbReference>
<reference evidence="5 6" key="2">
    <citation type="submission" date="2016-05" db="EMBL/GenBank/DDBJ databases">
        <authorList>
            <person name="Naeem Raeece"/>
        </authorList>
    </citation>
    <scope>NUCLEOTIDE SEQUENCE [LARGE SCALE GENOMIC DNA]</scope>
</reference>
<keyword evidence="1" id="KW-0812">Transmembrane</keyword>
<dbReference type="GO" id="GO:0016301">
    <property type="term" value="F:kinase activity"/>
    <property type="evidence" value="ECO:0007669"/>
    <property type="project" value="UniProtKB-KW"/>
</dbReference>
<keyword evidence="1" id="KW-0472">Membrane</keyword>
<keyword evidence="4" id="KW-0808">Transferase</keyword>
<evidence type="ECO:0000313" key="6">
    <source>
        <dbReference type="Proteomes" id="UP000078555"/>
    </source>
</evidence>
<dbReference type="InterPro" id="IPR029021">
    <property type="entry name" value="Prot-tyrosine_phosphatase-like"/>
</dbReference>
<dbReference type="AlphaFoldDB" id="A0A1A8ZUB3"/>
<evidence type="ECO:0000256" key="1">
    <source>
        <dbReference type="SAM" id="Phobius"/>
    </source>
</evidence>
<protein>
    <submittedName>
        <fullName evidence="4">Mitogen-activated protein kinase phosphatase 1, putative (MKP1)</fullName>
    </submittedName>
</protein>
<evidence type="ECO:0000313" key="3">
    <source>
        <dbReference type="EMBL" id="SBT46877.1"/>
    </source>
</evidence>
<dbReference type="Proteomes" id="UP000078550">
    <property type="component" value="Unassembled WGS sequence"/>
</dbReference>
<dbReference type="SUPFAM" id="SSF52821">
    <property type="entry name" value="Rhodanese/Cell cycle control phosphatase"/>
    <property type="match status" value="1"/>
</dbReference>
<dbReference type="Gene3D" id="3.90.190.10">
    <property type="entry name" value="Protein tyrosine phosphatase superfamily"/>
    <property type="match status" value="1"/>
</dbReference>
<evidence type="ECO:0000313" key="5">
    <source>
        <dbReference type="Proteomes" id="UP000078550"/>
    </source>
</evidence>
<dbReference type="Proteomes" id="UP000078555">
    <property type="component" value="Unassembled WGS sequence"/>
</dbReference>
<keyword evidence="6" id="KW-1185">Reference proteome</keyword>
<keyword evidence="1" id="KW-1133">Transmembrane helix</keyword>
<dbReference type="Gene3D" id="3.40.250.10">
    <property type="entry name" value="Rhodanese-like domain"/>
    <property type="match status" value="1"/>
</dbReference>